<organism evidence="1">
    <name type="scientific">Rhizophora mucronata</name>
    <name type="common">Asiatic mangrove</name>
    <dbReference type="NCBI Taxonomy" id="61149"/>
    <lineage>
        <taxon>Eukaryota</taxon>
        <taxon>Viridiplantae</taxon>
        <taxon>Streptophyta</taxon>
        <taxon>Embryophyta</taxon>
        <taxon>Tracheophyta</taxon>
        <taxon>Spermatophyta</taxon>
        <taxon>Magnoliopsida</taxon>
        <taxon>eudicotyledons</taxon>
        <taxon>Gunneridae</taxon>
        <taxon>Pentapetalae</taxon>
        <taxon>rosids</taxon>
        <taxon>fabids</taxon>
        <taxon>Malpighiales</taxon>
        <taxon>Rhizophoraceae</taxon>
        <taxon>Rhizophora</taxon>
    </lineage>
</organism>
<sequence>MGHSFHLFI</sequence>
<protein>
    <submittedName>
        <fullName evidence="1">Cullin</fullName>
    </submittedName>
</protein>
<reference evidence="1" key="1">
    <citation type="submission" date="2018-02" db="EMBL/GenBank/DDBJ databases">
        <title>Rhizophora mucronata_Transcriptome.</title>
        <authorList>
            <person name="Meera S.P."/>
            <person name="Sreeshan A."/>
            <person name="Augustine A."/>
        </authorList>
    </citation>
    <scope>NUCLEOTIDE SEQUENCE</scope>
    <source>
        <tissue evidence="1">Leaf</tissue>
    </source>
</reference>
<proteinExistence type="predicted"/>
<evidence type="ECO:0000313" key="1">
    <source>
        <dbReference type="EMBL" id="MBX61892.1"/>
    </source>
</evidence>
<dbReference type="EMBL" id="GGEC01081408">
    <property type="protein sequence ID" value="MBX61892.1"/>
    <property type="molecule type" value="Transcribed_RNA"/>
</dbReference>
<accession>A0A2P2Q4J0</accession>
<name>A0A2P2Q4J0_RHIMU</name>